<evidence type="ECO:0000256" key="2">
    <source>
        <dbReference type="HAMAP-Rule" id="MF_02117"/>
    </source>
</evidence>
<dbReference type="EMBL" id="CP020370">
    <property type="protein sequence ID" value="AUB82435.1"/>
    <property type="molecule type" value="Genomic_DNA"/>
</dbReference>
<dbReference type="HAMAP" id="MF_02117">
    <property type="entry name" value="CowN"/>
    <property type="match status" value="1"/>
</dbReference>
<dbReference type="OrthoDB" id="7689335at2"/>
<dbReference type="InterPro" id="IPR024899">
    <property type="entry name" value="CowN"/>
</dbReference>
<evidence type="ECO:0000256" key="1">
    <source>
        <dbReference type="ARBA" id="ARBA00023231"/>
    </source>
</evidence>
<dbReference type="NCBIfam" id="NF033689">
    <property type="entry name" value="N2Fix_CO_CowN"/>
    <property type="match status" value="1"/>
</dbReference>
<dbReference type="KEGG" id="tsy:THSYN_16785"/>
<sequence length="104" mass="11857">MRQSAVNPELNEGPATDRYLSFVGLDCDAKARQMVDALRLAMTGHGRTDPFWDYFEAKLNGTKGPAHDELYHLHCHLNDLRDLLERWDEPDLAALLETLEVECC</sequence>
<dbReference type="Proteomes" id="UP000232638">
    <property type="component" value="Chromosome"/>
</dbReference>
<comment type="function">
    <text evidence="2">Is required to sustain N(2)-dependent growth in the presence of low levels of carbon monoxide (CO). Probably acts by protecting the N(2) fixation ability of the nitrogenase complex, which is inactivated in the presence of CO.</text>
</comment>
<dbReference type="GO" id="GO:0009399">
    <property type="term" value="P:nitrogen fixation"/>
    <property type="evidence" value="ECO:0007669"/>
    <property type="project" value="UniProtKB-UniRule"/>
</dbReference>
<protein>
    <recommendedName>
        <fullName evidence="2">N(2)-fixation sustaining protein CowN</fullName>
    </recommendedName>
    <alternativeName>
        <fullName evidence="2">CO weal-nitrogenase</fullName>
    </alternativeName>
</protein>
<accession>A0A2K8UA49</accession>
<dbReference type="AlphaFoldDB" id="A0A2K8UA49"/>
<organism evidence="3 4">
    <name type="scientific">Candidatus Thiodictyon syntrophicum</name>
    <dbReference type="NCBI Taxonomy" id="1166950"/>
    <lineage>
        <taxon>Bacteria</taxon>
        <taxon>Pseudomonadati</taxon>
        <taxon>Pseudomonadota</taxon>
        <taxon>Gammaproteobacteria</taxon>
        <taxon>Chromatiales</taxon>
        <taxon>Chromatiaceae</taxon>
        <taxon>Thiodictyon</taxon>
    </lineage>
</organism>
<comment type="similarity">
    <text evidence="2">Belongs to the CowN family.</text>
</comment>
<name>A0A2K8UA49_9GAMM</name>
<proteinExistence type="inferred from homology"/>
<keyword evidence="1 2" id="KW-0535">Nitrogen fixation</keyword>
<dbReference type="Pfam" id="PF20543">
    <property type="entry name" value="CowN"/>
    <property type="match status" value="1"/>
</dbReference>
<gene>
    <name evidence="2" type="primary">cowN</name>
    <name evidence="3" type="ORF">THSYN_16785</name>
</gene>
<evidence type="ECO:0000313" key="4">
    <source>
        <dbReference type="Proteomes" id="UP000232638"/>
    </source>
</evidence>
<reference evidence="3 4" key="1">
    <citation type="submission" date="2017-03" db="EMBL/GenBank/DDBJ databases">
        <title>Complete genome sequence of Candidatus 'Thiodictyon syntrophicum' sp. nov. strain Cad16T, a photolithoautotroph purple sulfur bacterium isolated from an alpine meromictic lake.</title>
        <authorList>
            <person name="Luedin S.M."/>
            <person name="Pothier J.F."/>
            <person name="Danza F."/>
            <person name="Storelli N."/>
            <person name="Wittwer M."/>
            <person name="Tonolla M."/>
        </authorList>
    </citation>
    <scope>NUCLEOTIDE SEQUENCE [LARGE SCALE GENOMIC DNA]</scope>
    <source>
        <strain evidence="3 4">Cad16T</strain>
    </source>
</reference>
<evidence type="ECO:0000313" key="3">
    <source>
        <dbReference type="EMBL" id="AUB82435.1"/>
    </source>
</evidence>
<keyword evidence="4" id="KW-1185">Reference proteome</keyword>